<dbReference type="AlphaFoldDB" id="A0A1S8CX27"/>
<feature type="domain" description="tRNA pseudouridylate synthase B C-terminal" evidence="8">
    <location>
        <begin position="184"/>
        <end position="242"/>
    </location>
</feature>
<keyword evidence="4 5" id="KW-0413">Isomerase</keyword>
<dbReference type="CDD" id="cd21152">
    <property type="entry name" value="PUA_TruB_bacterial"/>
    <property type="match status" value="1"/>
</dbReference>
<feature type="active site" description="Nucleophile" evidence="5">
    <location>
        <position position="50"/>
    </location>
</feature>
<comment type="function">
    <text evidence="5">Responsible for synthesis of pseudouridine from uracil-55 in the psi GC loop of transfer RNAs.</text>
</comment>
<dbReference type="GO" id="GO:1990481">
    <property type="term" value="P:mRNA pseudouridine synthesis"/>
    <property type="evidence" value="ECO:0007669"/>
    <property type="project" value="TreeGrafter"/>
</dbReference>
<keyword evidence="3 5" id="KW-0819">tRNA processing</keyword>
<dbReference type="PANTHER" id="PTHR13767">
    <property type="entry name" value="TRNA-PSEUDOURIDINE SYNTHASE"/>
    <property type="match status" value="1"/>
</dbReference>
<evidence type="ECO:0000256" key="1">
    <source>
        <dbReference type="ARBA" id="ARBA00000385"/>
    </source>
</evidence>
<comment type="catalytic activity">
    <reaction evidence="1 5">
        <text>uridine(55) in tRNA = pseudouridine(55) in tRNA</text>
        <dbReference type="Rhea" id="RHEA:42532"/>
        <dbReference type="Rhea" id="RHEA-COMP:10101"/>
        <dbReference type="Rhea" id="RHEA-COMP:10102"/>
        <dbReference type="ChEBI" id="CHEBI:65314"/>
        <dbReference type="ChEBI" id="CHEBI:65315"/>
        <dbReference type="EC" id="5.4.99.25"/>
    </reaction>
</comment>
<dbReference type="GO" id="GO:0003723">
    <property type="term" value="F:RNA binding"/>
    <property type="evidence" value="ECO:0007669"/>
    <property type="project" value="InterPro"/>
</dbReference>
<dbReference type="InterPro" id="IPR015947">
    <property type="entry name" value="PUA-like_sf"/>
</dbReference>
<feature type="domain" description="tRNA pseudouridine synthase II TruB subfamily 1 C-terminal" evidence="7">
    <location>
        <begin position="250"/>
        <end position="304"/>
    </location>
</feature>
<dbReference type="Gene3D" id="2.30.130.10">
    <property type="entry name" value="PUA domain"/>
    <property type="match status" value="1"/>
</dbReference>
<evidence type="ECO:0000256" key="5">
    <source>
        <dbReference type="HAMAP-Rule" id="MF_01080"/>
    </source>
</evidence>
<comment type="similarity">
    <text evidence="2 5">Belongs to the pseudouridine synthase TruB family. Type 1 subfamily.</text>
</comment>
<dbReference type="HAMAP" id="MF_01080">
    <property type="entry name" value="TruB_bact"/>
    <property type="match status" value="1"/>
</dbReference>
<gene>
    <name evidence="5" type="primary">truB</name>
    <name evidence="9" type="ORF">BKE30_06635</name>
</gene>
<evidence type="ECO:0000313" key="9">
    <source>
        <dbReference type="EMBL" id="ONG40884.1"/>
    </source>
</evidence>
<organism evidence="9 10">
    <name type="scientific">Alkanindiges hydrocarboniclasticus</name>
    <dbReference type="NCBI Taxonomy" id="1907941"/>
    <lineage>
        <taxon>Bacteria</taxon>
        <taxon>Pseudomonadati</taxon>
        <taxon>Pseudomonadota</taxon>
        <taxon>Gammaproteobacteria</taxon>
        <taxon>Moraxellales</taxon>
        <taxon>Moraxellaceae</taxon>
        <taxon>Alkanindiges</taxon>
    </lineage>
</organism>
<protein>
    <recommendedName>
        <fullName evidence="5">tRNA pseudouridine synthase B</fullName>
        <ecNumber evidence="5">5.4.99.25</ecNumber>
    </recommendedName>
    <alternativeName>
        <fullName evidence="5">tRNA pseudouridine(55) synthase</fullName>
        <shortName evidence="5">Psi55 synthase</shortName>
    </alternativeName>
    <alternativeName>
        <fullName evidence="5">tRNA pseudouridylate synthase</fullName>
    </alternativeName>
    <alternativeName>
        <fullName evidence="5">tRNA-uridine isomerase</fullName>
    </alternativeName>
</protein>
<dbReference type="InterPro" id="IPR002501">
    <property type="entry name" value="PsdUridine_synth_N"/>
</dbReference>
<feature type="domain" description="Pseudouridine synthase II N-terminal" evidence="6">
    <location>
        <begin position="35"/>
        <end position="183"/>
    </location>
</feature>
<dbReference type="FunFam" id="3.30.2350.10:FF:000011">
    <property type="entry name" value="tRNA pseudouridine synthase B"/>
    <property type="match status" value="1"/>
</dbReference>
<dbReference type="GO" id="GO:0160148">
    <property type="term" value="F:tRNA pseudouridine(55) synthase activity"/>
    <property type="evidence" value="ECO:0007669"/>
    <property type="project" value="UniProtKB-EC"/>
</dbReference>
<evidence type="ECO:0000313" key="10">
    <source>
        <dbReference type="Proteomes" id="UP000192132"/>
    </source>
</evidence>
<evidence type="ECO:0000259" key="6">
    <source>
        <dbReference type="Pfam" id="PF01509"/>
    </source>
</evidence>
<dbReference type="CDD" id="cd02573">
    <property type="entry name" value="PseudoU_synth_EcTruB"/>
    <property type="match status" value="1"/>
</dbReference>
<dbReference type="EMBL" id="MLCN01000016">
    <property type="protein sequence ID" value="ONG40884.1"/>
    <property type="molecule type" value="Genomic_DNA"/>
</dbReference>
<dbReference type="EC" id="5.4.99.25" evidence="5"/>
<dbReference type="RefSeq" id="WP_076877898.1">
    <property type="nucleotide sequence ID" value="NZ_MLCN01000016.1"/>
</dbReference>
<dbReference type="InterPro" id="IPR015240">
    <property type="entry name" value="tRNA_sdUridine_synth_fam1_C"/>
</dbReference>
<evidence type="ECO:0000256" key="4">
    <source>
        <dbReference type="ARBA" id="ARBA00023235"/>
    </source>
</evidence>
<dbReference type="SUPFAM" id="SSF55120">
    <property type="entry name" value="Pseudouridine synthase"/>
    <property type="match status" value="1"/>
</dbReference>
<dbReference type="Pfam" id="PF09157">
    <property type="entry name" value="TruB-C_2"/>
    <property type="match status" value="1"/>
</dbReference>
<dbReference type="Pfam" id="PF16198">
    <property type="entry name" value="TruB_C_2"/>
    <property type="match status" value="1"/>
</dbReference>
<evidence type="ECO:0000256" key="3">
    <source>
        <dbReference type="ARBA" id="ARBA00022694"/>
    </source>
</evidence>
<evidence type="ECO:0000256" key="2">
    <source>
        <dbReference type="ARBA" id="ARBA00005642"/>
    </source>
</evidence>
<dbReference type="SUPFAM" id="SSF88697">
    <property type="entry name" value="PUA domain-like"/>
    <property type="match status" value="1"/>
</dbReference>
<accession>A0A1S8CX27</accession>
<dbReference type="Pfam" id="PF01509">
    <property type="entry name" value="TruB_N"/>
    <property type="match status" value="1"/>
</dbReference>
<dbReference type="OrthoDB" id="9802309at2"/>
<sequence>MNQPRQKIQRRPVNGIILLNKPLGISSNAALQKVRWIFRAQKGGHTGALDPLATGLLPICLGEATKFSHYLLDADKTYQTTIQLGATTTTADAEGEIVEQFAIPALSNALIEQALSGLRGDIMQVPPMYSALKKDGRPLYELARAGIEIERPARPVTIYQLELLGFTEDTISLQVRCSKGTYIRTLAEDIGKALGSGAYVKTLHRTQTGHFTLDEGPDRNGISIEYLESLTEQQRDDLLLPVYESIRDFPRVQLDHGEDFYFCRGQAVMIDSMPAGEALVFAHARFLGLGVVNDERQLQPKRVVNL</sequence>
<dbReference type="GO" id="GO:0031119">
    <property type="term" value="P:tRNA pseudouridine synthesis"/>
    <property type="evidence" value="ECO:0007669"/>
    <property type="project" value="UniProtKB-UniRule"/>
</dbReference>
<dbReference type="InterPro" id="IPR036974">
    <property type="entry name" value="PUA_sf"/>
</dbReference>
<dbReference type="STRING" id="1907941.BKE30_06635"/>
<dbReference type="Proteomes" id="UP000192132">
    <property type="component" value="Unassembled WGS sequence"/>
</dbReference>
<dbReference type="InterPro" id="IPR014780">
    <property type="entry name" value="tRNA_psdUridine_synth_TruB"/>
</dbReference>
<dbReference type="Gene3D" id="3.30.2350.10">
    <property type="entry name" value="Pseudouridine synthase"/>
    <property type="match status" value="1"/>
</dbReference>
<dbReference type="NCBIfam" id="TIGR00431">
    <property type="entry name" value="TruB"/>
    <property type="match status" value="1"/>
</dbReference>
<reference evidence="9 10" key="1">
    <citation type="submission" date="2016-10" db="EMBL/GenBank/DDBJ databases">
        <title>Draft Genome sequence of Alkanindiges sp. strain H1.</title>
        <authorList>
            <person name="Subhash Y."/>
            <person name="Lee S."/>
        </authorList>
    </citation>
    <scope>NUCLEOTIDE SEQUENCE [LARGE SCALE GENOMIC DNA]</scope>
    <source>
        <strain evidence="9 10">H1</strain>
    </source>
</reference>
<dbReference type="PANTHER" id="PTHR13767:SF2">
    <property type="entry name" value="PSEUDOURIDYLATE SYNTHASE TRUB1"/>
    <property type="match status" value="1"/>
</dbReference>
<comment type="caution">
    <text evidence="9">The sequence shown here is derived from an EMBL/GenBank/DDBJ whole genome shotgun (WGS) entry which is preliminary data.</text>
</comment>
<evidence type="ECO:0000259" key="8">
    <source>
        <dbReference type="Pfam" id="PF16198"/>
    </source>
</evidence>
<name>A0A1S8CX27_9GAMM</name>
<dbReference type="InterPro" id="IPR032819">
    <property type="entry name" value="TruB_C"/>
</dbReference>
<proteinExistence type="inferred from homology"/>
<evidence type="ECO:0000259" key="7">
    <source>
        <dbReference type="Pfam" id="PF09157"/>
    </source>
</evidence>
<dbReference type="InterPro" id="IPR020103">
    <property type="entry name" value="PsdUridine_synth_cat_dom_sf"/>
</dbReference>
<keyword evidence="10" id="KW-1185">Reference proteome</keyword>